<dbReference type="Pfam" id="PF01408">
    <property type="entry name" value="GFO_IDH_MocA"/>
    <property type="match status" value="1"/>
</dbReference>
<protein>
    <submittedName>
        <fullName evidence="3">Gfo/Idh/MocA family oxidoreductase</fullName>
    </submittedName>
</protein>
<dbReference type="InterPro" id="IPR036291">
    <property type="entry name" value="NAD(P)-bd_dom_sf"/>
</dbReference>
<keyword evidence="4" id="KW-1185">Reference proteome</keyword>
<reference evidence="3 4" key="1">
    <citation type="submission" date="2018-03" db="EMBL/GenBank/DDBJ databases">
        <title>Brevisbacillus phylogenomics.</title>
        <authorList>
            <person name="Dunlap C."/>
        </authorList>
    </citation>
    <scope>NUCLEOTIDE SEQUENCE [LARGE SCALE GENOMIC DNA]</scope>
    <source>
        <strain evidence="3 4">NRRL NRS-1210</strain>
    </source>
</reference>
<dbReference type="Proteomes" id="UP000240419">
    <property type="component" value="Unassembled WGS sequence"/>
</dbReference>
<feature type="domain" description="GFO/IDH/MocA-like oxidoreductase" evidence="2">
    <location>
        <begin position="142"/>
        <end position="242"/>
    </location>
</feature>
<dbReference type="Pfam" id="PF22725">
    <property type="entry name" value="GFO_IDH_MocA_C3"/>
    <property type="match status" value="1"/>
</dbReference>
<dbReference type="AlphaFoldDB" id="A0A2P7VCH7"/>
<dbReference type="PANTHER" id="PTHR43249:SF1">
    <property type="entry name" value="D-GLUCOSIDE 3-DEHYDROGENASE"/>
    <property type="match status" value="1"/>
</dbReference>
<sequence>MSVRVGMIGVGGIGQHHLKGLLADERVQVVAVCDVNQEAAAETAERIGAHGYTSWRELLEAEKLDALFVCVPPFAHEEIEETAAAKGIHLFVEKPIGLDIQKVSEKQAAIEKAGIITATGYCLRYLDIVQEAKAYLEGKSIALVRGHYLTKFVTTPWWREMGKSGGQLVEQATHTLDLMRFLAGDIEKVYAQMALLVSRDIPNIDIPDVSSISMAFESGALGHLDTCFIQQDHRTNVEILGKDFRVMIDGKQLAIMDEQGTRTSESTVDMYVEQDRAFITAIVTGDRSLILSPYESARKTLEVTLAANQSAQEGKPVRILGKGE</sequence>
<dbReference type="InterPro" id="IPR055170">
    <property type="entry name" value="GFO_IDH_MocA-like_dom"/>
</dbReference>
<comment type="caution">
    <text evidence="3">The sequence shown here is derived from an EMBL/GenBank/DDBJ whole genome shotgun (WGS) entry which is preliminary data.</text>
</comment>
<dbReference type="GO" id="GO:0000166">
    <property type="term" value="F:nucleotide binding"/>
    <property type="evidence" value="ECO:0007669"/>
    <property type="project" value="InterPro"/>
</dbReference>
<dbReference type="RefSeq" id="WP_106838698.1">
    <property type="nucleotide sequence ID" value="NZ_JBCNIW010000018.1"/>
</dbReference>
<dbReference type="InterPro" id="IPR052515">
    <property type="entry name" value="Gfo/Idh/MocA_Oxidoreductase"/>
</dbReference>
<gene>
    <name evidence="3" type="ORF">C7R93_10160</name>
</gene>
<proteinExistence type="predicted"/>
<feature type="domain" description="Gfo/Idh/MocA-like oxidoreductase N-terminal" evidence="1">
    <location>
        <begin position="3"/>
        <end position="120"/>
    </location>
</feature>
<dbReference type="PANTHER" id="PTHR43249">
    <property type="entry name" value="UDP-N-ACETYL-2-AMINO-2-DEOXY-D-GLUCURONATE OXIDASE"/>
    <property type="match status" value="1"/>
</dbReference>
<dbReference type="EMBL" id="PXZM01000013">
    <property type="protein sequence ID" value="PSJ96934.1"/>
    <property type="molecule type" value="Genomic_DNA"/>
</dbReference>
<accession>A0A2P7VCH7</accession>
<dbReference type="OrthoDB" id="9815825at2"/>
<dbReference type="Gene3D" id="3.40.50.720">
    <property type="entry name" value="NAD(P)-binding Rossmann-like Domain"/>
    <property type="match status" value="1"/>
</dbReference>
<name>A0A2P7VCH7_9BACL</name>
<dbReference type="SUPFAM" id="SSF51735">
    <property type="entry name" value="NAD(P)-binding Rossmann-fold domains"/>
    <property type="match status" value="1"/>
</dbReference>
<evidence type="ECO:0000313" key="4">
    <source>
        <dbReference type="Proteomes" id="UP000240419"/>
    </source>
</evidence>
<evidence type="ECO:0000259" key="2">
    <source>
        <dbReference type="Pfam" id="PF22725"/>
    </source>
</evidence>
<dbReference type="InterPro" id="IPR000683">
    <property type="entry name" value="Gfo/Idh/MocA-like_OxRdtase_N"/>
</dbReference>
<evidence type="ECO:0000313" key="3">
    <source>
        <dbReference type="EMBL" id="PSJ96934.1"/>
    </source>
</evidence>
<evidence type="ECO:0000259" key="1">
    <source>
        <dbReference type="Pfam" id="PF01408"/>
    </source>
</evidence>
<organism evidence="3 4">
    <name type="scientific">Brevibacillus fortis</name>
    <dbReference type="NCBI Taxonomy" id="2126352"/>
    <lineage>
        <taxon>Bacteria</taxon>
        <taxon>Bacillati</taxon>
        <taxon>Bacillota</taxon>
        <taxon>Bacilli</taxon>
        <taxon>Bacillales</taxon>
        <taxon>Paenibacillaceae</taxon>
        <taxon>Brevibacillus</taxon>
    </lineage>
</organism>
<dbReference type="SUPFAM" id="SSF55347">
    <property type="entry name" value="Glyceraldehyde-3-phosphate dehydrogenase-like, C-terminal domain"/>
    <property type="match status" value="1"/>
</dbReference>
<dbReference type="Gene3D" id="3.30.360.10">
    <property type="entry name" value="Dihydrodipicolinate Reductase, domain 2"/>
    <property type="match status" value="1"/>
</dbReference>